<keyword evidence="3" id="KW-1185">Reference proteome</keyword>
<evidence type="ECO:0000256" key="1">
    <source>
        <dbReference type="SAM" id="MobiDB-lite"/>
    </source>
</evidence>
<evidence type="ECO:0000313" key="2">
    <source>
        <dbReference type="EMBL" id="KZT47786.1"/>
    </source>
</evidence>
<feature type="region of interest" description="Disordered" evidence="1">
    <location>
        <begin position="1"/>
        <end position="37"/>
    </location>
</feature>
<name>A0A166MPP9_9BASI</name>
<reference evidence="2 3" key="1">
    <citation type="journal article" date="2016" name="Mol. Biol. Evol.">
        <title>Comparative Genomics of Early-Diverging Mushroom-Forming Fungi Provides Insights into the Origins of Lignocellulose Decay Capabilities.</title>
        <authorList>
            <person name="Nagy L.G."/>
            <person name="Riley R."/>
            <person name="Tritt A."/>
            <person name="Adam C."/>
            <person name="Daum C."/>
            <person name="Floudas D."/>
            <person name="Sun H."/>
            <person name="Yadav J.S."/>
            <person name="Pangilinan J."/>
            <person name="Larsson K.H."/>
            <person name="Matsuura K."/>
            <person name="Barry K."/>
            <person name="Labutti K."/>
            <person name="Kuo R."/>
            <person name="Ohm R.A."/>
            <person name="Bhattacharya S.S."/>
            <person name="Shirouzu T."/>
            <person name="Yoshinaga Y."/>
            <person name="Martin F.M."/>
            <person name="Grigoriev I.V."/>
            <person name="Hibbett D.S."/>
        </authorList>
    </citation>
    <scope>NUCLEOTIDE SEQUENCE [LARGE SCALE GENOMIC DNA]</scope>
    <source>
        <strain evidence="2 3">HHB12733</strain>
    </source>
</reference>
<dbReference type="InParanoid" id="A0A166MPP9"/>
<dbReference type="AlphaFoldDB" id="A0A166MPP9"/>
<feature type="region of interest" description="Disordered" evidence="1">
    <location>
        <begin position="93"/>
        <end position="112"/>
    </location>
</feature>
<proteinExistence type="predicted"/>
<accession>A0A166MPP9</accession>
<gene>
    <name evidence="2" type="ORF">CALCODRAFT_258928</name>
</gene>
<dbReference type="EMBL" id="KV424326">
    <property type="protein sequence ID" value="KZT47786.1"/>
    <property type="molecule type" value="Genomic_DNA"/>
</dbReference>
<evidence type="ECO:0000313" key="3">
    <source>
        <dbReference type="Proteomes" id="UP000076842"/>
    </source>
</evidence>
<protein>
    <submittedName>
        <fullName evidence="2">Uncharacterized protein</fullName>
    </submittedName>
</protein>
<dbReference type="Proteomes" id="UP000076842">
    <property type="component" value="Unassembled WGS sequence"/>
</dbReference>
<organism evidence="2 3">
    <name type="scientific">Calocera cornea HHB12733</name>
    <dbReference type="NCBI Taxonomy" id="1353952"/>
    <lineage>
        <taxon>Eukaryota</taxon>
        <taxon>Fungi</taxon>
        <taxon>Dikarya</taxon>
        <taxon>Basidiomycota</taxon>
        <taxon>Agaricomycotina</taxon>
        <taxon>Dacrymycetes</taxon>
        <taxon>Dacrymycetales</taxon>
        <taxon>Dacrymycetaceae</taxon>
        <taxon>Calocera</taxon>
    </lineage>
</organism>
<sequence>MTSPPHPRHNAPLSPPPLSNAPTTATDLPVAHPNTEPSLSADLNGTHSFTYGEICTLVAFISTGNTRKDRGRVLVLQALVVLLNAQVEPGNRVDLEEPPTYHYESPSQSQLPIPDASDPIELAWYTLIAFSKQHNDAVYGPKPTTIQNIHEALYQYHGMNGWGHLAVHANKLNLAHDTLKALDAQSHDEMQIHISARLRAHLQLVNHALRLIYAIVKSRRTALPQCTLPMLQDNHFDCWEEKQWFLDPDTARRLRELYYAAYDLYVSYDGDLLIA</sequence>